<dbReference type="PIRSF" id="PIRSF032285">
    <property type="entry name" value="UCP032285"/>
    <property type="match status" value="1"/>
</dbReference>
<evidence type="ECO:0000313" key="2">
    <source>
        <dbReference type="Proteomes" id="UP000577724"/>
    </source>
</evidence>
<dbReference type="Gene3D" id="3.40.1350.140">
    <property type="entry name" value="MepB-like"/>
    <property type="match status" value="1"/>
</dbReference>
<dbReference type="RefSeq" id="WP_175382319.1">
    <property type="nucleotide sequence ID" value="NZ_CBCRYD010000044.1"/>
</dbReference>
<dbReference type="Pfam" id="PF08877">
    <property type="entry name" value="MepB-like"/>
    <property type="match status" value="1"/>
</dbReference>
<protein>
    <submittedName>
        <fullName evidence="1">MepB family protein</fullName>
    </submittedName>
</protein>
<dbReference type="EMBL" id="JABMCC010000112">
    <property type="protein sequence ID" value="NUU55731.1"/>
    <property type="molecule type" value="Genomic_DNA"/>
</dbReference>
<name>A0ABX2MNY8_9BACL</name>
<dbReference type="InterPro" id="IPR038231">
    <property type="entry name" value="MepB-like_sf"/>
</dbReference>
<evidence type="ECO:0000313" key="1">
    <source>
        <dbReference type="EMBL" id="NUU55731.1"/>
    </source>
</evidence>
<sequence>MFKSKELIDSLLANFDNIEITNIIEEKHNREYEGMIIYIGNYTYRSRLAKLTPKKKGFFVVFWEKDENNQNQPYSFFESPDKLIISIMNGDMKGQFVFPKSKLLEKGILKNEDTKGKMAIRVYPSWEKELNKSAAQTQKWQQEYFIDLSDGIDDQKLIDLYFGQV</sequence>
<gene>
    <name evidence="1" type="ORF">HP548_16795</name>
</gene>
<reference evidence="1 2" key="1">
    <citation type="submission" date="2020-05" db="EMBL/GenBank/DDBJ databases">
        <title>Genome Sequencing of Type Strains.</title>
        <authorList>
            <person name="Lemaire J.F."/>
            <person name="Inderbitzin P."/>
            <person name="Gregorio O.A."/>
            <person name="Collins S.B."/>
            <person name="Wespe N."/>
            <person name="Knight-Connoni V."/>
        </authorList>
    </citation>
    <scope>NUCLEOTIDE SEQUENCE [LARGE SCALE GENOMIC DNA]</scope>
    <source>
        <strain evidence="1 2">DSM 19942</strain>
    </source>
</reference>
<comment type="caution">
    <text evidence="1">The sequence shown here is derived from an EMBL/GenBank/DDBJ whole genome shotgun (WGS) entry which is preliminary data.</text>
</comment>
<accession>A0ABX2MNY8</accession>
<dbReference type="Proteomes" id="UP000577724">
    <property type="component" value="Unassembled WGS sequence"/>
</dbReference>
<proteinExistence type="predicted"/>
<dbReference type="GeneID" id="97132387"/>
<dbReference type="InterPro" id="IPR011235">
    <property type="entry name" value="MepB-like"/>
</dbReference>
<keyword evidence="2" id="KW-1185">Reference proteome</keyword>
<organism evidence="1 2">
    <name type="scientific">Paenibacillus taichungensis</name>
    <dbReference type="NCBI Taxonomy" id="484184"/>
    <lineage>
        <taxon>Bacteria</taxon>
        <taxon>Bacillati</taxon>
        <taxon>Bacillota</taxon>
        <taxon>Bacilli</taxon>
        <taxon>Bacillales</taxon>
        <taxon>Paenibacillaceae</taxon>
        <taxon>Paenibacillus</taxon>
    </lineage>
</organism>